<evidence type="ECO:0000313" key="1">
    <source>
        <dbReference type="EMBL" id="QHS85284.1"/>
    </source>
</evidence>
<dbReference type="Gene3D" id="3.40.50.150">
    <property type="entry name" value="Vaccinia Virus protein VP39"/>
    <property type="match status" value="1"/>
</dbReference>
<reference evidence="1" key="1">
    <citation type="journal article" date="2020" name="Nature">
        <title>Giant virus diversity and host interactions through global metagenomics.</title>
        <authorList>
            <person name="Schulz F."/>
            <person name="Roux S."/>
            <person name="Paez-Espino D."/>
            <person name="Jungbluth S."/>
            <person name="Walsh D.A."/>
            <person name="Denef V.J."/>
            <person name="McMahon K.D."/>
            <person name="Konstantinidis K.T."/>
            <person name="Eloe-Fadrosh E.A."/>
            <person name="Kyrpides N.C."/>
            <person name="Woyke T."/>
        </authorList>
    </citation>
    <scope>NUCLEOTIDE SEQUENCE</scope>
    <source>
        <strain evidence="1">GVMAG-M-3300009182-78</strain>
    </source>
</reference>
<dbReference type="SUPFAM" id="SSF53335">
    <property type="entry name" value="S-adenosyl-L-methionine-dependent methyltransferases"/>
    <property type="match status" value="1"/>
</dbReference>
<dbReference type="InterPro" id="IPR029063">
    <property type="entry name" value="SAM-dependent_MTases_sf"/>
</dbReference>
<sequence>MTEYDEFQQIKINVSNNTVTTFIDTSNSLTNETINNKIKDIHSTLKINYGSLDEELPEQKMAVRYLTGKEKVLEIGGNIGRSSLVIARILDDCKNLLTMECDEIIAKQLTENRDLNNLNFNIENSALSNRKLIQKQWLIIPSDILLPEHKWVNTITLENLINKYGIVFDTLILDCEGAFYYILMDMPEILNNIKLIIMENDYCHVSYKIYIDTVLTKNNFYRDYFEKLGSGAPCDNNFFEVWKKI</sequence>
<accession>A0A6C0B0F5</accession>
<name>A0A6C0B0F5_9ZZZZ</name>
<proteinExistence type="predicted"/>
<dbReference type="NCBIfam" id="TIGR01444">
    <property type="entry name" value="fkbM_fam"/>
    <property type="match status" value="1"/>
</dbReference>
<dbReference type="AlphaFoldDB" id="A0A6C0B0F5"/>
<protein>
    <recommendedName>
        <fullName evidence="2">Methyltransferase FkbM domain-containing protein</fullName>
    </recommendedName>
</protein>
<dbReference type="EMBL" id="MN739042">
    <property type="protein sequence ID" value="QHS85284.1"/>
    <property type="molecule type" value="Genomic_DNA"/>
</dbReference>
<organism evidence="1">
    <name type="scientific">viral metagenome</name>
    <dbReference type="NCBI Taxonomy" id="1070528"/>
    <lineage>
        <taxon>unclassified sequences</taxon>
        <taxon>metagenomes</taxon>
        <taxon>organismal metagenomes</taxon>
    </lineage>
</organism>
<evidence type="ECO:0008006" key="2">
    <source>
        <dbReference type="Google" id="ProtNLM"/>
    </source>
</evidence>
<dbReference type="InterPro" id="IPR006342">
    <property type="entry name" value="FkbM_mtfrase"/>
</dbReference>